<dbReference type="InterPro" id="IPR037522">
    <property type="entry name" value="HD_GYP_dom"/>
</dbReference>
<feature type="domain" description="HD-GYP" evidence="3">
    <location>
        <begin position="146"/>
        <end position="343"/>
    </location>
</feature>
<dbReference type="Gene3D" id="3.40.50.2300">
    <property type="match status" value="1"/>
</dbReference>
<dbReference type="SUPFAM" id="SSF52172">
    <property type="entry name" value="CheY-like"/>
    <property type="match status" value="1"/>
</dbReference>
<dbReference type="InterPro" id="IPR011006">
    <property type="entry name" value="CheY-like_superfamily"/>
</dbReference>
<organism evidence="4 5">
    <name type="scientific">Yoonia vestfoldensis</name>
    <dbReference type="NCBI Taxonomy" id="245188"/>
    <lineage>
        <taxon>Bacteria</taxon>
        <taxon>Pseudomonadati</taxon>
        <taxon>Pseudomonadota</taxon>
        <taxon>Alphaproteobacteria</taxon>
        <taxon>Rhodobacterales</taxon>
        <taxon>Paracoccaceae</taxon>
        <taxon>Yoonia</taxon>
    </lineage>
</organism>
<dbReference type="KEGG" id="lvs:LOKVESSMR4R_00772"/>
<dbReference type="PROSITE" id="PS50110">
    <property type="entry name" value="RESPONSE_REGULATORY"/>
    <property type="match status" value="1"/>
</dbReference>
<dbReference type="Proteomes" id="UP000195273">
    <property type="component" value="Chromosome"/>
</dbReference>
<proteinExistence type="predicted"/>
<evidence type="ECO:0000256" key="1">
    <source>
        <dbReference type="PROSITE-ProRule" id="PRU00169"/>
    </source>
</evidence>
<dbReference type="GO" id="GO:0071111">
    <property type="term" value="F:cyclic-guanylate-specific phosphodiesterase activity"/>
    <property type="evidence" value="ECO:0007669"/>
    <property type="project" value="UniProtKB-EC"/>
</dbReference>
<keyword evidence="1" id="KW-0597">Phosphoprotein</keyword>
<dbReference type="EMBL" id="CP021431">
    <property type="protein sequence ID" value="ARU00105.1"/>
    <property type="molecule type" value="Genomic_DNA"/>
</dbReference>
<feature type="domain" description="Response regulatory" evidence="2">
    <location>
        <begin position="2"/>
        <end position="119"/>
    </location>
</feature>
<dbReference type="STRING" id="1122181.GCA_000382265_02759"/>
<dbReference type="InterPro" id="IPR052020">
    <property type="entry name" value="Cyclic_di-GMP/3'3'-cGAMP_PDE"/>
</dbReference>
<dbReference type="Pfam" id="PF13487">
    <property type="entry name" value="HD_5"/>
    <property type="match status" value="1"/>
</dbReference>
<name>A0A1Y0E923_9RHOB</name>
<dbReference type="Pfam" id="PF00072">
    <property type="entry name" value="Response_reg"/>
    <property type="match status" value="1"/>
</dbReference>
<reference evidence="4 5" key="1">
    <citation type="submission" date="2017-05" db="EMBL/GenBank/DDBJ databases">
        <title>Genome Sequence of Loktanella vestfoldensis Strain SMR4r Isolated from a Culture of the Diatom Skeletonema marinoi.</title>
        <authorList>
            <person name="Topel M."/>
            <person name="Pinder M.I.M."/>
            <person name="Johansson O.N."/>
            <person name="Kourtchenko O."/>
            <person name="Godhe A."/>
            <person name="Clarke A.K."/>
        </authorList>
    </citation>
    <scope>NUCLEOTIDE SEQUENCE [LARGE SCALE GENOMIC DNA]</scope>
    <source>
        <strain evidence="4 5">SMR4r</strain>
    </source>
</reference>
<protein>
    <submittedName>
        <fullName evidence="4">Cyclic di-GMP phosphodiesterase response regulator RpfG</fullName>
        <ecNumber evidence="4">3.1.4.52</ecNumber>
    </submittedName>
</protein>
<dbReference type="SMART" id="SM00448">
    <property type="entry name" value="REC"/>
    <property type="match status" value="1"/>
</dbReference>
<dbReference type="PANTHER" id="PTHR45228">
    <property type="entry name" value="CYCLIC DI-GMP PHOSPHODIESTERASE TM_0186-RELATED"/>
    <property type="match status" value="1"/>
</dbReference>
<dbReference type="OrthoDB" id="7326651at2"/>
<gene>
    <name evidence="4" type="primary">rpfG</name>
    <name evidence="4" type="ORF">LOKVESSMR4R_00772</name>
</gene>
<dbReference type="PROSITE" id="PS51832">
    <property type="entry name" value="HD_GYP"/>
    <property type="match status" value="1"/>
</dbReference>
<dbReference type="SMART" id="SM00471">
    <property type="entry name" value="HDc"/>
    <property type="match status" value="1"/>
</dbReference>
<keyword evidence="5" id="KW-1185">Reference proteome</keyword>
<evidence type="ECO:0000313" key="5">
    <source>
        <dbReference type="Proteomes" id="UP000195273"/>
    </source>
</evidence>
<dbReference type="InterPro" id="IPR003607">
    <property type="entry name" value="HD/PDEase_dom"/>
</dbReference>
<feature type="modified residue" description="4-aspartylphosphate" evidence="1">
    <location>
        <position position="52"/>
    </location>
</feature>
<dbReference type="PANTHER" id="PTHR45228:SF1">
    <property type="entry name" value="CYCLIC DI-GMP PHOSPHODIESTERASE TM_0186"/>
    <property type="match status" value="1"/>
</dbReference>
<dbReference type="EC" id="3.1.4.52" evidence="4"/>
<dbReference type="RefSeq" id="WP_087206377.1">
    <property type="nucleotide sequence ID" value="NZ_CP021431.1"/>
</dbReference>
<dbReference type="SUPFAM" id="SSF109604">
    <property type="entry name" value="HD-domain/PDEase-like"/>
    <property type="match status" value="1"/>
</dbReference>
<dbReference type="InterPro" id="IPR001789">
    <property type="entry name" value="Sig_transdc_resp-reg_receiver"/>
</dbReference>
<dbReference type="CDD" id="cd17551">
    <property type="entry name" value="REC_RpfG-like"/>
    <property type="match status" value="1"/>
</dbReference>
<accession>A0A1Y0E923</accession>
<dbReference type="GO" id="GO:0000160">
    <property type="term" value="P:phosphorelay signal transduction system"/>
    <property type="evidence" value="ECO:0007669"/>
    <property type="project" value="InterPro"/>
</dbReference>
<evidence type="ECO:0000313" key="4">
    <source>
        <dbReference type="EMBL" id="ARU00105.1"/>
    </source>
</evidence>
<evidence type="ECO:0000259" key="2">
    <source>
        <dbReference type="PROSITE" id="PS50110"/>
    </source>
</evidence>
<sequence>MRVCIVDDEPISRSVIRAVLSRCEDYEVESFSDGISALTRFRDVVFDLVLVDYRMSDMDGITCITHLRALADYRFVPVIMLTADHDRELRLSAVRSGATDFLNKPFDPDELRVRAQNLLSLRHAQLALMDRALHLDAEVQQATRKLAEREEELIWRLARAIELRDGTTQQHISRVAAVAEIIARALGQSKSYCRTIYLAAPLHDTGKIGISDAVLNKPSALTPDERVEVQRHIEIGAEILKDGDSDLIRMAYEIALYHHEKWDGSGYGKGLVGTDIPLSARITAVADVFDALCSERPYKKAWSFDESYAEILRQSGRHFDPHCVLAFTAGLDEIRRYYSDVVMITHVA</sequence>
<dbReference type="AlphaFoldDB" id="A0A1Y0E923"/>
<dbReference type="CDD" id="cd00077">
    <property type="entry name" value="HDc"/>
    <property type="match status" value="1"/>
</dbReference>
<dbReference type="Gene3D" id="1.10.3210.10">
    <property type="entry name" value="Hypothetical protein af1432"/>
    <property type="match status" value="1"/>
</dbReference>
<evidence type="ECO:0000259" key="3">
    <source>
        <dbReference type="PROSITE" id="PS51832"/>
    </source>
</evidence>
<keyword evidence="4" id="KW-0378">Hydrolase</keyword>